<proteinExistence type="predicted"/>
<dbReference type="AlphaFoldDB" id="A0A2P2PL91"/>
<organism evidence="1">
    <name type="scientific">Rhizophora mucronata</name>
    <name type="common">Asiatic mangrove</name>
    <dbReference type="NCBI Taxonomy" id="61149"/>
    <lineage>
        <taxon>Eukaryota</taxon>
        <taxon>Viridiplantae</taxon>
        <taxon>Streptophyta</taxon>
        <taxon>Embryophyta</taxon>
        <taxon>Tracheophyta</taxon>
        <taxon>Spermatophyta</taxon>
        <taxon>Magnoliopsida</taxon>
        <taxon>eudicotyledons</taxon>
        <taxon>Gunneridae</taxon>
        <taxon>Pentapetalae</taxon>
        <taxon>rosids</taxon>
        <taxon>fabids</taxon>
        <taxon>Malpighiales</taxon>
        <taxon>Rhizophoraceae</taxon>
        <taxon>Rhizophora</taxon>
    </lineage>
</organism>
<protein>
    <submittedName>
        <fullName evidence="1">Uncharacterized protein</fullName>
    </submittedName>
</protein>
<sequence length="50" mass="5745">MCVSEREKESLKDLPLECLVSVIKALVKKRVEGVDNLKTHSKNYKETRQA</sequence>
<evidence type="ECO:0000313" key="1">
    <source>
        <dbReference type="EMBL" id="MBX55520.1"/>
    </source>
</evidence>
<reference evidence="1" key="1">
    <citation type="submission" date="2018-02" db="EMBL/GenBank/DDBJ databases">
        <title>Rhizophora mucronata_Transcriptome.</title>
        <authorList>
            <person name="Meera S.P."/>
            <person name="Sreeshan A."/>
            <person name="Augustine A."/>
        </authorList>
    </citation>
    <scope>NUCLEOTIDE SEQUENCE</scope>
    <source>
        <tissue evidence="1">Leaf</tissue>
    </source>
</reference>
<dbReference type="EMBL" id="GGEC01075036">
    <property type="protein sequence ID" value="MBX55520.1"/>
    <property type="molecule type" value="Transcribed_RNA"/>
</dbReference>
<accession>A0A2P2PL91</accession>
<name>A0A2P2PL91_RHIMU</name>